<dbReference type="SUPFAM" id="SSF47616">
    <property type="entry name" value="GST C-terminal domain-like"/>
    <property type="match status" value="1"/>
</dbReference>
<name>A0A1H7PLI5_9SPHN</name>
<dbReference type="Gene3D" id="1.20.1050.10">
    <property type="match status" value="1"/>
</dbReference>
<evidence type="ECO:0000313" key="3">
    <source>
        <dbReference type="EMBL" id="SEL36338.1"/>
    </source>
</evidence>
<dbReference type="InterPro" id="IPR004046">
    <property type="entry name" value="GST_C"/>
</dbReference>
<reference evidence="4" key="1">
    <citation type="submission" date="2016-10" db="EMBL/GenBank/DDBJ databases">
        <authorList>
            <person name="Varghese N."/>
            <person name="Submissions S."/>
        </authorList>
    </citation>
    <scope>NUCLEOTIDE SEQUENCE [LARGE SCALE GENOMIC DNA]</scope>
    <source>
        <strain evidence="4">JS21-1</strain>
    </source>
</reference>
<evidence type="ECO:0000313" key="4">
    <source>
        <dbReference type="Proteomes" id="UP000199214"/>
    </source>
</evidence>
<keyword evidence="3" id="KW-0808">Transferase</keyword>
<dbReference type="PROSITE" id="PS50405">
    <property type="entry name" value="GST_CTER"/>
    <property type="match status" value="1"/>
</dbReference>
<dbReference type="STRING" id="1855283.SAMN05216382_1880"/>
<protein>
    <submittedName>
        <fullName evidence="3">Glutathione S-transferase</fullName>
    </submittedName>
</protein>
<dbReference type="Pfam" id="PF00043">
    <property type="entry name" value="GST_C"/>
    <property type="match status" value="1"/>
</dbReference>
<evidence type="ECO:0000259" key="1">
    <source>
        <dbReference type="PROSITE" id="PS50404"/>
    </source>
</evidence>
<proteinExistence type="predicted"/>
<dbReference type="Pfam" id="PF13409">
    <property type="entry name" value="GST_N_2"/>
    <property type="match status" value="1"/>
</dbReference>
<dbReference type="InterPro" id="IPR036282">
    <property type="entry name" value="Glutathione-S-Trfase_C_sf"/>
</dbReference>
<dbReference type="OrthoDB" id="5293590at2"/>
<feature type="domain" description="GST C-terminal" evidence="2">
    <location>
        <begin position="87"/>
        <end position="205"/>
    </location>
</feature>
<accession>A0A1H7PLI5</accession>
<dbReference type="InterPro" id="IPR040079">
    <property type="entry name" value="Glutathione_S-Trfase"/>
</dbReference>
<dbReference type="InterPro" id="IPR034345">
    <property type="entry name" value="Gtt2-like_N"/>
</dbReference>
<feature type="domain" description="GST N-terminal" evidence="1">
    <location>
        <begin position="1"/>
        <end position="82"/>
    </location>
</feature>
<dbReference type="CDD" id="cd03051">
    <property type="entry name" value="GST_N_GTT2_like"/>
    <property type="match status" value="1"/>
</dbReference>
<dbReference type="PANTHER" id="PTHR44051:SF8">
    <property type="entry name" value="GLUTATHIONE S-TRANSFERASE GSTA"/>
    <property type="match status" value="1"/>
</dbReference>
<dbReference type="Proteomes" id="UP000199214">
    <property type="component" value="Unassembled WGS sequence"/>
</dbReference>
<dbReference type="GO" id="GO:0016740">
    <property type="term" value="F:transferase activity"/>
    <property type="evidence" value="ECO:0007669"/>
    <property type="project" value="UniProtKB-KW"/>
</dbReference>
<dbReference type="PANTHER" id="PTHR44051">
    <property type="entry name" value="GLUTATHIONE S-TRANSFERASE-RELATED"/>
    <property type="match status" value="1"/>
</dbReference>
<dbReference type="SFLD" id="SFLDG00358">
    <property type="entry name" value="Main_(cytGST)"/>
    <property type="match status" value="1"/>
</dbReference>
<dbReference type="InterPro" id="IPR010987">
    <property type="entry name" value="Glutathione-S-Trfase_C-like"/>
</dbReference>
<organism evidence="3 4">
    <name type="scientific">Sphingomonas palmae</name>
    <dbReference type="NCBI Taxonomy" id="1855283"/>
    <lineage>
        <taxon>Bacteria</taxon>
        <taxon>Pseudomonadati</taxon>
        <taxon>Pseudomonadota</taxon>
        <taxon>Alphaproteobacteria</taxon>
        <taxon>Sphingomonadales</taxon>
        <taxon>Sphingomonadaceae</taxon>
        <taxon>Sphingomonas</taxon>
    </lineage>
</organism>
<dbReference type="AlphaFoldDB" id="A0A1H7PLI5"/>
<dbReference type="SUPFAM" id="SSF52833">
    <property type="entry name" value="Thioredoxin-like"/>
    <property type="match status" value="1"/>
</dbReference>
<dbReference type="Gene3D" id="3.40.30.10">
    <property type="entry name" value="Glutaredoxin"/>
    <property type="match status" value="1"/>
</dbReference>
<dbReference type="PROSITE" id="PS50404">
    <property type="entry name" value="GST_NTER"/>
    <property type="match status" value="1"/>
</dbReference>
<dbReference type="InterPro" id="IPR004045">
    <property type="entry name" value="Glutathione_S-Trfase_N"/>
</dbReference>
<dbReference type="InterPro" id="IPR036249">
    <property type="entry name" value="Thioredoxin-like_sf"/>
</dbReference>
<dbReference type="SFLD" id="SFLDS00019">
    <property type="entry name" value="Glutathione_Transferase_(cytos"/>
    <property type="match status" value="1"/>
</dbReference>
<dbReference type="EMBL" id="FNZZ01000003">
    <property type="protein sequence ID" value="SEL36338.1"/>
    <property type="molecule type" value="Genomic_DNA"/>
</dbReference>
<keyword evidence="4" id="KW-1185">Reference proteome</keyword>
<dbReference type="RefSeq" id="WP_093005637.1">
    <property type="nucleotide sequence ID" value="NZ_FNZZ01000003.1"/>
</dbReference>
<evidence type="ECO:0000259" key="2">
    <source>
        <dbReference type="PROSITE" id="PS50405"/>
    </source>
</evidence>
<gene>
    <name evidence="3" type="ORF">SAMN05216382_1880</name>
</gene>
<sequence>MRLYDSRRAPNPRRVRWVMAEKGIEDIEIVQTDIFAGEHRTPDYLARAGLANVPALEIDDETTITESIAICRYLESVYPEPNLFGRDPRETAVIEMWMRRAEMLLATPLMMSVRHGHPALAAIETQVPAIAESNTAVATRAMKVFDRRLAESAFIAADRVTIADVVAFTGIDFARMVKFAPAPEHVHVARWMDAMRERPAASAGV</sequence>